<proteinExistence type="predicted"/>
<organism evidence="1 2">
    <name type="scientific">Hymenobacter qilianensis</name>
    <dbReference type="NCBI Taxonomy" id="1385715"/>
    <lineage>
        <taxon>Bacteria</taxon>
        <taxon>Pseudomonadati</taxon>
        <taxon>Bacteroidota</taxon>
        <taxon>Cytophagia</taxon>
        <taxon>Cytophagales</taxon>
        <taxon>Hymenobacteraceae</taxon>
        <taxon>Hymenobacter</taxon>
    </lineage>
</organism>
<dbReference type="EMBL" id="BMFN01000001">
    <property type="protein sequence ID" value="GGF57686.1"/>
    <property type="molecule type" value="Genomic_DNA"/>
</dbReference>
<name>A0ACB5PP57_9BACT</name>
<comment type="caution">
    <text evidence="1">The sequence shown here is derived from an EMBL/GenBank/DDBJ whole genome shotgun (WGS) entry which is preliminary data.</text>
</comment>
<reference evidence="1 2" key="1">
    <citation type="journal article" date="2019" name="Int. J. Syst. Evol. Microbiol.">
        <title>The Global Catalogue of Microorganisms (GCM) 10K type strain sequencing project: providing services to taxonomists for standard genome sequencing and annotation.</title>
        <authorList>
            <consortium name="The Broad Institute Genomics Platform"/>
            <consortium name="The Broad Institute Genome Sequencing Center for Infectious Disease"/>
            <person name="Wu L."/>
            <person name="Ma J."/>
        </authorList>
    </citation>
    <scope>NUCLEOTIDE SEQUENCE [LARGE SCALE GENOMIC DNA]</scope>
    <source>
        <strain evidence="1 2">CGMCC 1.12720</strain>
    </source>
</reference>
<gene>
    <name evidence="1" type="ORF">GCM10011375_11040</name>
</gene>
<keyword evidence="2" id="KW-1185">Reference proteome</keyword>
<evidence type="ECO:0000313" key="1">
    <source>
        <dbReference type="EMBL" id="GGF57686.1"/>
    </source>
</evidence>
<accession>A0ACB5PP57</accession>
<evidence type="ECO:0000313" key="2">
    <source>
        <dbReference type="Proteomes" id="UP000605392"/>
    </source>
</evidence>
<sequence>MVLQAVFALTSDFSNTLNLVTDKLVAWAEQFVVMLPNLVVAVLLLTVTIFAARLVKRLATRFLPRVSHSVTINSLIATLVYFVVLLFGLFFVLSVLNLDKTVTSLLAGVGIIGLALGFAFQDIAANFISGIIIAIQRPFNVGDMIKTNDYFGVIERIRLRTVDLRQPTGEMVLVPNRKVFENALINYSVNTMRRVDLDCGVAYDSDLDQVREVVLEAVQQVPHLVRERAPEVMFTEFADSAITFQLRFWIPYKRQVDYVGAKSAAIMSIKKAFDEAGINIPFPIRTLHVPGGAVLPVALQNEEVDTNKS</sequence>
<dbReference type="Proteomes" id="UP000605392">
    <property type="component" value="Unassembled WGS sequence"/>
</dbReference>
<protein>
    <submittedName>
        <fullName evidence="1">Uncharacterized protein</fullName>
    </submittedName>
</protein>